<dbReference type="PROSITE" id="PS51257">
    <property type="entry name" value="PROKAR_LIPOPROTEIN"/>
    <property type="match status" value="1"/>
</dbReference>
<accession>A0ABX5PVS9</accession>
<dbReference type="EMBL" id="QKZR01000005">
    <property type="protein sequence ID" value="PZX38235.1"/>
    <property type="molecule type" value="Genomic_DNA"/>
</dbReference>
<evidence type="ECO:0008006" key="3">
    <source>
        <dbReference type="Google" id="ProtNLM"/>
    </source>
</evidence>
<dbReference type="RefSeq" id="WP_015363986.1">
    <property type="nucleotide sequence ID" value="NZ_QKZR01000005.1"/>
</dbReference>
<organism evidence="1 2">
    <name type="scientific">Nonlabens dokdonensis</name>
    <dbReference type="NCBI Taxonomy" id="328515"/>
    <lineage>
        <taxon>Bacteria</taxon>
        <taxon>Pseudomonadati</taxon>
        <taxon>Bacteroidota</taxon>
        <taxon>Flavobacteriia</taxon>
        <taxon>Flavobacteriales</taxon>
        <taxon>Flavobacteriaceae</taxon>
        <taxon>Nonlabens</taxon>
    </lineage>
</organism>
<sequence>MRKLLFLILPCLLISCEPRLEDDVRALFKTKVVDVSGNPIPNLEVNATTFRTFEFILGQEFTKFQPADEDFLLGKGITDANGEVEFTMLVDGGFFINFNSQNYFSNKVRISREELGEALFLNIPETILKESAVVEIDFINTSGTTDFYEVTFDYESLNCDLIYSNNTLTQDEECDFFERQPRRFNENLNDGNFELNVFYPSTIDVVYVDNSGNESTRTFTINSPQERYEINF</sequence>
<gene>
    <name evidence="1" type="ORF">LX97_02816</name>
</gene>
<name>A0ABX5PVS9_9FLAO</name>
<reference evidence="1 2" key="1">
    <citation type="submission" date="2018-06" db="EMBL/GenBank/DDBJ databases">
        <title>Genomic Encyclopedia of Archaeal and Bacterial Type Strains, Phase II (KMG-II): from individual species to whole genera.</title>
        <authorList>
            <person name="Goeker M."/>
        </authorList>
    </citation>
    <scope>NUCLEOTIDE SEQUENCE [LARGE SCALE GENOMIC DNA]</scope>
    <source>
        <strain evidence="1 2">DSM 17205</strain>
    </source>
</reference>
<keyword evidence="2" id="KW-1185">Reference proteome</keyword>
<protein>
    <recommendedName>
        <fullName evidence="3">Lipoprotein</fullName>
    </recommendedName>
</protein>
<dbReference type="Proteomes" id="UP000248584">
    <property type="component" value="Unassembled WGS sequence"/>
</dbReference>
<proteinExistence type="predicted"/>
<evidence type="ECO:0000313" key="2">
    <source>
        <dbReference type="Proteomes" id="UP000248584"/>
    </source>
</evidence>
<comment type="caution">
    <text evidence="1">The sequence shown here is derived from an EMBL/GenBank/DDBJ whole genome shotgun (WGS) entry which is preliminary data.</text>
</comment>
<evidence type="ECO:0000313" key="1">
    <source>
        <dbReference type="EMBL" id="PZX38235.1"/>
    </source>
</evidence>